<comment type="subcellular location">
    <subcellularLocation>
        <location evidence="7">Cell membrane</location>
        <topology evidence="7">Multi-pass membrane protein</topology>
    </subcellularLocation>
</comment>
<evidence type="ECO:0000256" key="5">
    <source>
        <dbReference type="ARBA" id="ARBA00022989"/>
    </source>
</evidence>
<keyword evidence="9" id="KW-1185">Reference proteome</keyword>
<dbReference type="eggNOG" id="COG0682">
    <property type="taxonomic scope" value="Bacteria"/>
</dbReference>
<reference evidence="8 9" key="1">
    <citation type="journal article" date="2013" name="Genome Announc.">
        <title>Whole-Genome Sequence of the Clinical Strain Corynebacterium argentoratense DSM 44202, Isolated from a Human Throat Specimen.</title>
        <authorList>
            <person name="Bomholt C."/>
            <person name="Glaub A."/>
            <person name="Gravermann K."/>
            <person name="Albersmeier A."/>
            <person name="Brinkrolf K."/>
            <person name="Ruckert C."/>
            <person name="Tauch A."/>
        </authorList>
    </citation>
    <scope>NUCLEOTIDE SEQUENCE [LARGE SCALE GENOMIC DNA]</scope>
    <source>
        <strain evidence="8">DSM 44202</strain>
    </source>
</reference>
<feature type="transmembrane region" description="Helical" evidence="7">
    <location>
        <begin position="55"/>
        <end position="74"/>
    </location>
</feature>
<proteinExistence type="inferred from homology"/>
<dbReference type="AlphaFoldDB" id="U3GXS1"/>
<keyword evidence="5 7" id="KW-1133">Transmembrane helix</keyword>
<name>U3GXS1_9CORY</name>
<dbReference type="Proteomes" id="UP000016943">
    <property type="component" value="Chromosome"/>
</dbReference>
<evidence type="ECO:0000313" key="8">
    <source>
        <dbReference type="EMBL" id="AGU15368.1"/>
    </source>
</evidence>
<keyword evidence="3 7" id="KW-0808">Transferase</keyword>
<evidence type="ECO:0000256" key="7">
    <source>
        <dbReference type="HAMAP-Rule" id="MF_01147"/>
    </source>
</evidence>
<dbReference type="GO" id="GO:0005886">
    <property type="term" value="C:plasma membrane"/>
    <property type="evidence" value="ECO:0007669"/>
    <property type="project" value="UniProtKB-SubCell"/>
</dbReference>
<dbReference type="InterPro" id="IPR001640">
    <property type="entry name" value="Lgt"/>
</dbReference>
<dbReference type="HAMAP" id="MF_01147">
    <property type="entry name" value="Lgt"/>
    <property type="match status" value="1"/>
</dbReference>
<evidence type="ECO:0000256" key="1">
    <source>
        <dbReference type="ARBA" id="ARBA00007150"/>
    </source>
</evidence>
<dbReference type="STRING" id="1348662.CARG_06220"/>
<dbReference type="Pfam" id="PF01790">
    <property type="entry name" value="LGT"/>
    <property type="match status" value="1"/>
</dbReference>
<dbReference type="RefSeq" id="WP_020976526.1">
    <property type="nucleotide sequence ID" value="NC_022198.1"/>
</dbReference>
<dbReference type="EMBL" id="CP006365">
    <property type="protein sequence ID" value="AGU15368.1"/>
    <property type="molecule type" value="Genomic_DNA"/>
</dbReference>
<dbReference type="NCBIfam" id="TIGR00544">
    <property type="entry name" value="lgt"/>
    <property type="match status" value="1"/>
</dbReference>
<dbReference type="GeneID" id="78250016"/>
<dbReference type="OrthoDB" id="871140at2"/>
<dbReference type="PANTHER" id="PTHR30589:SF0">
    <property type="entry name" value="PHOSPHATIDYLGLYCEROL--PROLIPOPROTEIN DIACYLGLYCERYL TRANSFERASE"/>
    <property type="match status" value="1"/>
</dbReference>
<comment type="pathway">
    <text evidence="7">Protein modification; lipoprotein biosynthesis (diacylglyceryl transfer).</text>
</comment>
<dbReference type="KEGG" id="caz:CARG_06220"/>
<sequence length="295" mass="32390">MTQELFAAIPSPPQGVWHLGPIPIRAYALCIMTGVIVAILWSRKRYAARGGDPEVVMDAAVYVIIFGLIGGRAYHVLTQWDSYFCSDCQPLRVFNLTEGGLGILGAISLATVAVWLRFRRLGLSFATFADAVAPTIAVAQAIGRLGNWFNQELYGRETTVPWGLEIYRRVDDTGHYAPLSGHSTGEVLTVVHPTFLYEGLCSLAVAAILVWADRRFSLTGGRLFALYAVGYSVSRLWVESMRSDPANHIMGLRVNTVMYAIVLLCAVAFFLLRGSAMRARALQEANQRTSDDARG</sequence>
<evidence type="ECO:0000256" key="4">
    <source>
        <dbReference type="ARBA" id="ARBA00022692"/>
    </source>
</evidence>
<feature type="transmembrane region" description="Helical" evidence="7">
    <location>
        <begin position="99"/>
        <end position="116"/>
    </location>
</feature>
<organism evidence="8 9">
    <name type="scientific">Corynebacterium argentoratense DSM 44202</name>
    <dbReference type="NCBI Taxonomy" id="1348662"/>
    <lineage>
        <taxon>Bacteria</taxon>
        <taxon>Bacillati</taxon>
        <taxon>Actinomycetota</taxon>
        <taxon>Actinomycetes</taxon>
        <taxon>Mycobacteriales</taxon>
        <taxon>Corynebacteriaceae</taxon>
        <taxon>Corynebacterium</taxon>
    </lineage>
</organism>
<dbReference type="HOGENOM" id="CLU_013386_2_0_11"/>
<feature type="transmembrane region" description="Helical" evidence="7">
    <location>
        <begin position="123"/>
        <end position="143"/>
    </location>
</feature>
<feature type="transmembrane region" description="Helical" evidence="7">
    <location>
        <begin position="219"/>
        <end position="238"/>
    </location>
</feature>
<feature type="transmembrane region" description="Helical" evidence="7">
    <location>
        <begin position="24"/>
        <end position="43"/>
    </location>
</feature>
<keyword evidence="4 7" id="KW-0812">Transmembrane</keyword>
<dbReference type="UniPathway" id="UPA00664"/>
<dbReference type="PATRIC" id="fig|1348662.3.peg.1218"/>
<evidence type="ECO:0000256" key="3">
    <source>
        <dbReference type="ARBA" id="ARBA00022679"/>
    </source>
</evidence>
<dbReference type="PANTHER" id="PTHR30589">
    <property type="entry name" value="PROLIPOPROTEIN DIACYLGLYCERYL TRANSFERASE"/>
    <property type="match status" value="1"/>
</dbReference>
<gene>
    <name evidence="7" type="primary">lgt</name>
    <name evidence="8" type="ORF">CARG_06220</name>
</gene>
<feature type="transmembrane region" description="Helical" evidence="7">
    <location>
        <begin position="250"/>
        <end position="272"/>
    </location>
</feature>
<evidence type="ECO:0000256" key="6">
    <source>
        <dbReference type="ARBA" id="ARBA00023136"/>
    </source>
</evidence>
<comment type="similarity">
    <text evidence="1 7">Belongs to the Lgt family.</text>
</comment>
<dbReference type="PROSITE" id="PS01311">
    <property type="entry name" value="LGT"/>
    <property type="match status" value="1"/>
</dbReference>
<comment type="catalytic activity">
    <reaction evidence="7">
        <text>L-cysteinyl-[prolipoprotein] + a 1,2-diacyl-sn-glycero-3-phospho-(1'-sn-glycerol) = an S-1,2-diacyl-sn-glyceryl-L-cysteinyl-[prolipoprotein] + sn-glycerol 1-phosphate + H(+)</text>
        <dbReference type="Rhea" id="RHEA:56712"/>
        <dbReference type="Rhea" id="RHEA-COMP:14679"/>
        <dbReference type="Rhea" id="RHEA-COMP:14680"/>
        <dbReference type="ChEBI" id="CHEBI:15378"/>
        <dbReference type="ChEBI" id="CHEBI:29950"/>
        <dbReference type="ChEBI" id="CHEBI:57685"/>
        <dbReference type="ChEBI" id="CHEBI:64716"/>
        <dbReference type="ChEBI" id="CHEBI:140658"/>
        <dbReference type="EC" id="2.5.1.145"/>
    </reaction>
</comment>
<accession>U3GXS1</accession>
<protein>
    <recommendedName>
        <fullName evidence="7">Phosphatidylglycerol--prolipoprotein diacylglyceryl transferase</fullName>
        <ecNumber evidence="7">2.5.1.145</ecNumber>
    </recommendedName>
</protein>
<keyword evidence="2 7" id="KW-1003">Cell membrane</keyword>
<dbReference type="EC" id="2.5.1.145" evidence="7"/>
<evidence type="ECO:0000256" key="2">
    <source>
        <dbReference type="ARBA" id="ARBA00022475"/>
    </source>
</evidence>
<keyword evidence="6 7" id="KW-0472">Membrane</keyword>
<feature type="transmembrane region" description="Helical" evidence="7">
    <location>
        <begin position="195"/>
        <end position="212"/>
    </location>
</feature>
<dbReference type="GO" id="GO:0008961">
    <property type="term" value="F:phosphatidylglycerol-prolipoprotein diacylglyceryl transferase activity"/>
    <property type="evidence" value="ECO:0007669"/>
    <property type="project" value="UniProtKB-UniRule"/>
</dbReference>
<feature type="binding site" evidence="7">
    <location>
        <position position="144"/>
    </location>
    <ligand>
        <name>a 1,2-diacyl-sn-glycero-3-phospho-(1'-sn-glycerol)</name>
        <dbReference type="ChEBI" id="CHEBI:64716"/>
    </ligand>
</feature>
<evidence type="ECO:0000313" key="9">
    <source>
        <dbReference type="Proteomes" id="UP000016943"/>
    </source>
</evidence>
<dbReference type="GO" id="GO:0042158">
    <property type="term" value="P:lipoprotein biosynthetic process"/>
    <property type="evidence" value="ECO:0007669"/>
    <property type="project" value="UniProtKB-UniRule"/>
</dbReference>
<comment type="function">
    <text evidence="7">Catalyzes the transfer of the diacylglyceryl group from phosphatidylglycerol to the sulfhydryl group of the N-terminal cysteine of a prolipoprotein, the first step in the formation of mature lipoproteins.</text>
</comment>